<feature type="compositionally biased region" description="Basic and acidic residues" evidence="2">
    <location>
        <begin position="567"/>
        <end position="588"/>
    </location>
</feature>
<organism evidence="3 4">
    <name type="scientific">Trypanosoma brucei gambiense (strain MHOM/CI/86/DAL972)</name>
    <dbReference type="NCBI Taxonomy" id="679716"/>
    <lineage>
        <taxon>Eukaryota</taxon>
        <taxon>Discoba</taxon>
        <taxon>Euglenozoa</taxon>
        <taxon>Kinetoplastea</taxon>
        <taxon>Metakinetoplastina</taxon>
        <taxon>Trypanosomatida</taxon>
        <taxon>Trypanosomatidae</taxon>
        <taxon>Trypanosoma</taxon>
    </lineage>
</organism>
<protein>
    <submittedName>
        <fullName evidence="3">Uncharacterized protein</fullName>
    </submittedName>
</protein>
<dbReference type="VEuPathDB" id="TriTrypDB:Tbg972.7.7720"/>
<accession>C9ZU08</accession>
<feature type="compositionally biased region" description="Polar residues" evidence="2">
    <location>
        <begin position="498"/>
        <end position="508"/>
    </location>
</feature>
<feature type="region of interest" description="Disordered" evidence="2">
    <location>
        <begin position="1"/>
        <end position="47"/>
    </location>
</feature>
<evidence type="ECO:0000256" key="2">
    <source>
        <dbReference type="SAM" id="MobiDB-lite"/>
    </source>
</evidence>
<keyword evidence="1" id="KW-0175">Coiled coil</keyword>
<feature type="region of interest" description="Disordered" evidence="2">
    <location>
        <begin position="1197"/>
        <end position="1272"/>
    </location>
</feature>
<feature type="compositionally biased region" description="Polar residues" evidence="2">
    <location>
        <begin position="791"/>
        <end position="810"/>
    </location>
</feature>
<feature type="compositionally biased region" description="Low complexity" evidence="2">
    <location>
        <begin position="34"/>
        <end position="44"/>
    </location>
</feature>
<dbReference type="Proteomes" id="UP000002316">
    <property type="component" value="Chromosome 7"/>
</dbReference>
<feature type="compositionally biased region" description="Gly residues" evidence="2">
    <location>
        <begin position="1250"/>
        <end position="1269"/>
    </location>
</feature>
<proteinExistence type="predicted"/>
<feature type="compositionally biased region" description="Polar residues" evidence="2">
    <location>
        <begin position="637"/>
        <end position="651"/>
    </location>
</feature>
<feature type="compositionally biased region" description="Basic and acidic residues" evidence="2">
    <location>
        <begin position="621"/>
        <end position="635"/>
    </location>
</feature>
<feature type="coiled-coil region" evidence="1">
    <location>
        <begin position="121"/>
        <end position="193"/>
    </location>
</feature>
<feature type="region of interest" description="Disordered" evidence="2">
    <location>
        <begin position="394"/>
        <end position="688"/>
    </location>
</feature>
<evidence type="ECO:0000256" key="1">
    <source>
        <dbReference type="SAM" id="Coils"/>
    </source>
</evidence>
<feature type="compositionally biased region" description="Basic and acidic residues" evidence="2">
    <location>
        <begin position="920"/>
        <end position="934"/>
    </location>
</feature>
<name>C9ZU08_TRYB9</name>
<dbReference type="OrthoDB" id="267241at2759"/>
<dbReference type="RefSeq" id="XP_011775173.1">
    <property type="nucleotide sequence ID" value="XM_011776871.1"/>
</dbReference>
<dbReference type="EMBL" id="FN554970">
    <property type="protein sequence ID" value="CBH12894.1"/>
    <property type="molecule type" value="Genomic_DNA"/>
</dbReference>
<evidence type="ECO:0000313" key="4">
    <source>
        <dbReference type="Proteomes" id="UP000002316"/>
    </source>
</evidence>
<feature type="region of interest" description="Disordered" evidence="2">
    <location>
        <begin position="785"/>
        <end position="1075"/>
    </location>
</feature>
<evidence type="ECO:0000313" key="3">
    <source>
        <dbReference type="EMBL" id="CBH12894.1"/>
    </source>
</evidence>
<feature type="region of interest" description="Disordered" evidence="2">
    <location>
        <begin position="328"/>
        <end position="377"/>
    </location>
</feature>
<feature type="compositionally biased region" description="Gly residues" evidence="2">
    <location>
        <begin position="662"/>
        <end position="672"/>
    </location>
</feature>
<gene>
    <name evidence="3" type="ORF">TbgDal_VII7720</name>
</gene>
<dbReference type="GeneID" id="23863075"/>
<reference evidence="4" key="1">
    <citation type="journal article" date="2010" name="PLoS Negl. Trop. Dis.">
        <title>The genome sequence of Trypanosoma brucei gambiense, causative agent of chronic human african trypanosomiasis.</title>
        <authorList>
            <person name="Jackson A.P."/>
            <person name="Sanders M."/>
            <person name="Berry A."/>
            <person name="McQuillan J."/>
            <person name="Aslett M.A."/>
            <person name="Quail M.A."/>
            <person name="Chukualim B."/>
            <person name="Capewell P."/>
            <person name="MacLeod A."/>
            <person name="Melville S.E."/>
            <person name="Gibson W."/>
            <person name="Barry J.D."/>
            <person name="Berriman M."/>
            <person name="Hertz-Fowler C."/>
        </authorList>
    </citation>
    <scope>NUCLEOTIDE SEQUENCE [LARGE SCALE GENOMIC DNA]</scope>
    <source>
        <strain evidence="4">MHOM/CI/86/DAL972</strain>
    </source>
</reference>
<feature type="compositionally biased region" description="Low complexity" evidence="2">
    <location>
        <begin position="850"/>
        <end position="862"/>
    </location>
</feature>
<sequence length="1610" mass="171796">MNDAAVAGHSGGFHRPNPLGEDRSPSSSIGSVTGAAANDGAAAGSERPISVEAKAAIEYGEGYRVILESMGEPGYGAMKALFYGEEGPPPSTIPAISVSFELFESVQTRFVNTELVLERTRAELHTRCQELNETNARYEQLQASYDVLEKRSLELEKNNTQLHQSIARQNISADQLRQQISRLKAELGMFEDRMAKRDEELQISNNRVAEGLVALSLKETIITNLRRQIGMASYGRRLPHQQLMHEGGEYSAEALKIIAEGVEGNSVEAEHRLYTLGLESEIRKLEDEKKYIMMRHTLYRKHVQEVTEAYETLCMAKEDAVLSHVCVGPPAEGTQEETESVPTTGDGRSTKFDSTQDRLSLGRASPKSADGATLQGAPTSVVPAQLVARRDVFTDDEGSVERTPLIASHSTLSDSEEDVPSAEEAVPKTKSKKKSNVLPPSVTSGRDSRASVSWDKLATSVDDAALPPSSKGRQSGAAQPPKTKGDLFSPLGLPRPDTGSTSSPRQSLTTRTTEKSKKKSTSKRPAKEATASKSGAAGHSSERAASDLSFLPSDNTDARVPSAGSDSTRRGAHGESRTEKQSRRDDASQRPFSGGSTRSSDTGRRRVTSASKRSLTTAEDADIRERRKTPSERRTASHSQTSRGGTATTRDLSSHALPPLGVGRGSSAGAGGEATTDDGERENSQETRSLSQTMELMARMSPLSVSVGNHVAELARHYGLLHQSVIALNELLESLSLRGSTDSTKTVKFRAPGPNTNTVVLTEHMSEVVLSDTLVLENFLRHVRGRLPSGGSASDTTGERSSLSSSNNLAPGSPRGGAAPKFPSKGTGASQGLRAPGRADDTGSPQAKGAQQARKVRAVAAASPVTSAGGGSTRSAASPSNQKASPVRGSGGQQQPATGGDGDVRTTAKPASRHGPGQVRGRESSGDVSSDERYQQGGKTDLPAQVQPQSPRGRKVSSQLSRSGGGRSSPKSFQSHDSGSLADSKRRWSKGGTAHPIKPSHGTVGGGSSVFSSSAVEKVDTPPDTAPRPTAVPAKRSAPGSLRGPITDAPQFGPGTSDLPCSDDRDTKVSESTGGATFVPFLSEASGYVRERSPPPVTLTRRGVQRIPWRASVIRVDLLTDIPEVKQRDRAPPARFTGLQQNFSFIQQRGTPWYDPGTPLLEGDEDQYEPREQRLLHAYTFTPRTAEQIFAGIGRGRERGSVGAGGTGYSERAGPGSVGYGSATGRDARTVPGSFGYGSRAGRDARTGPGSVGAGGTGYSERGGPGSVGYGPATGRDARTVPGSFGYGYGAGGSGGGGPGTGFAHRGAYKPLPLQRKLARTHELPQRKLKPGVTLDIGTEGFPTARTYLRPAEEAYYRSLSRMLLAHRPKSATGPVLPESPVLEPNMFKCFNPISTMSSVQSNPVVRPRPYVNMGAEGSHSNDISRRRGTSALRPVGRNLKMCSPLPCVNITLGDVGVDENLWQESGLPQSWRPLSSTAKCVQRSLLRNVNRLCQSTLGRRPSNLAFCRNVVKRYVQKVQSCDSGDFSPPRLSGALIRKQILRYSANRARTLRHSAKRLPRRAFFVKQCILARRGAELCSNWVLVPLELRHLGGRHPPSVSPNSSFRMSP</sequence>
<dbReference type="KEGG" id="tbg:TbgDal_VII7720"/>